<sequence length="293" mass="31865">MGDWEWLTLASRWVLYLGMAIAVGGIAGEWLLHRYRALSPALKRYTLTGILLAPLALVAHFLIRAGSLAEAGIGGMFDPVMLQFMWQSTVGDALVWAGSGMLLLGVSHYLNVRSGDTGPMHWLQLVTAVAGMITLAFSYTLSGHVQSAGLLSAFTLITHVLLISWWMGSLFPLWLVTHHLDSDQSHEVLELFGRLALPAVLLVLIAGMVLSYRLTGWSAELIESRYGFWLMLKVALVVVILALAAFHKLYLVPALKRAGDARSMKRSLLLEKAVGMAILGVTTVLAVLVGPGH</sequence>
<feature type="transmembrane region" description="Helical" evidence="6">
    <location>
        <begin position="268"/>
        <end position="289"/>
    </location>
</feature>
<feature type="transmembrane region" description="Helical" evidence="6">
    <location>
        <begin position="44"/>
        <end position="63"/>
    </location>
</feature>
<dbReference type="PANTHER" id="PTHR34820:SF4">
    <property type="entry name" value="INNER MEMBRANE PROTEIN YEBZ"/>
    <property type="match status" value="1"/>
</dbReference>
<feature type="transmembrane region" description="Helical" evidence="6">
    <location>
        <begin position="195"/>
        <end position="214"/>
    </location>
</feature>
<accession>A0ABP3TDQ3</accession>
<name>A0ABP3TDQ3_9GAMM</name>
<protein>
    <recommendedName>
        <fullName evidence="6">Copper resistance protein D</fullName>
    </recommendedName>
</protein>
<dbReference type="InterPro" id="IPR008457">
    <property type="entry name" value="Cu-R_CopD_dom"/>
</dbReference>
<feature type="transmembrane region" description="Helical" evidence="6">
    <location>
        <begin position="13"/>
        <end position="32"/>
    </location>
</feature>
<comment type="caution">
    <text evidence="8">The sequence shown here is derived from an EMBL/GenBank/DDBJ whole genome shotgun (WGS) entry which is preliminary data.</text>
</comment>
<dbReference type="PANTHER" id="PTHR34820">
    <property type="entry name" value="INNER MEMBRANE PROTEIN YEBZ"/>
    <property type="match status" value="1"/>
</dbReference>
<evidence type="ECO:0000256" key="1">
    <source>
        <dbReference type="ARBA" id="ARBA00004651"/>
    </source>
</evidence>
<proteinExistence type="inferred from homology"/>
<keyword evidence="9" id="KW-1185">Reference proteome</keyword>
<keyword evidence="3 6" id="KW-0812">Transmembrane</keyword>
<feature type="transmembrane region" description="Helical" evidence="6">
    <location>
        <begin position="226"/>
        <end position="247"/>
    </location>
</feature>
<keyword evidence="2 6" id="KW-1003">Cell membrane</keyword>
<comment type="function">
    <text evidence="6">Involved in copper resistance.</text>
</comment>
<feature type="transmembrane region" description="Helical" evidence="6">
    <location>
        <begin position="122"/>
        <end position="141"/>
    </location>
</feature>
<feature type="domain" description="Copper resistance protein D" evidence="7">
    <location>
        <begin position="187"/>
        <end position="285"/>
    </location>
</feature>
<evidence type="ECO:0000256" key="4">
    <source>
        <dbReference type="ARBA" id="ARBA00022989"/>
    </source>
</evidence>
<evidence type="ECO:0000256" key="3">
    <source>
        <dbReference type="ARBA" id="ARBA00022692"/>
    </source>
</evidence>
<keyword evidence="5 6" id="KW-0472">Membrane</keyword>
<evidence type="ECO:0000256" key="5">
    <source>
        <dbReference type="ARBA" id="ARBA00023136"/>
    </source>
</evidence>
<feature type="transmembrane region" description="Helical" evidence="6">
    <location>
        <begin position="153"/>
        <end position="175"/>
    </location>
</feature>
<comment type="similarity">
    <text evidence="6">Belongs to the CopD family.</text>
</comment>
<gene>
    <name evidence="8" type="ORF">GCM10009104_17480</name>
</gene>
<evidence type="ECO:0000259" key="7">
    <source>
        <dbReference type="Pfam" id="PF05425"/>
    </source>
</evidence>
<evidence type="ECO:0000256" key="6">
    <source>
        <dbReference type="RuleBase" id="RU369037"/>
    </source>
</evidence>
<dbReference type="Pfam" id="PF05425">
    <property type="entry name" value="CopD"/>
    <property type="match status" value="1"/>
</dbReference>
<keyword evidence="6" id="KW-0997">Cell inner membrane</keyword>
<comment type="subcellular location">
    <subcellularLocation>
        <location evidence="6">Cell inner membrane</location>
        <topology evidence="6">Multi-pass membrane protein</topology>
    </subcellularLocation>
    <subcellularLocation>
        <location evidence="1">Cell membrane</location>
        <topology evidence="1">Multi-pass membrane protein</topology>
    </subcellularLocation>
</comment>
<evidence type="ECO:0000313" key="9">
    <source>
        <dbReference type="Proteomes" id="UP001499915"/>
    </source>
</evidence>
<dbReference type="RefSeq" id="WP_343804955.1">
    <property type="nucleotide sequence ID" value="NZ_BAAAET010000002.1"/>
</dbReference>
<evidence type="ECO:0000313" key="8">
    <source>
        <dbReference type="EMBL" id="GAA0691171.1"/>
    </source>
</evidence>
<keyword evidence="6" id="KW-0186">Copper</keyword>
<keyword evidence="4 6" id="KW-1133">Transmembrane helix</keyword>
<organism evidence="8 9">
    <name type="scientific">Marinobacterium maritimum</name>
    <dbReference type="NCBI Taxonomy" id="500162"/>
    <lineage>
        <taxon>Bacteria</taxon>
        <taxon>Pseudomonadati</taxon>
        <taxon>Pseudomonadota</taxon>
        <taxon>Gammaproteobacteria</taxon>
        <taxon>Oceanospirillales</taxon>
        <taxon>Oceanospirillaceae</taxon>
        <taxon>Marinobacterium</taxon>
    </lineage>
</organism>
<dbReference type="EMBL" id="BAAAET010000002">
    <property type="protein sequence ID" value="GAA0691171.1"/>
    <property type="molecule type" value="Genomic_DNA"/>
</dbReference>
<reference evidence="9" key="1">
    <citation type="journal article" date="2019" name="Int. J. Syst. Evol. Microbiol.">
        <title>The Global Catalogue of Microorganisms (GCM) 10K type strain sequencing project: providing services to taxonomists for standard genome sequencing and annotation.</title>
        <authorList>
            <consortium name="The Broad Institute Genomics Platform"/>
            <consortium name="The Broad Institute Genome Sequencing Center for Infectious Disease"/>
            <person name="Wu L."/>
            <person name="Ma J."/>
        </authorList>
    </citation>
    <scope>NUCLEOTIDE SEQUENCE [LARGE SCALE GENOMIC DNA]</scope>
    <source>
        <strain evidence="9">JCM 15134</strain>
    </source>
</reference>
<dbReference type="Proteomes" id="UP001499915">
    <property type="component" value="Unassembled WGS sequence"/>
</dbReference>
<dbReference type="InterPro" id="IPR032694">
    <property type="entry name" value="CopC/D"/>
</dbReference>
<evidence type="ECO:0000256" key="2">
    <source>
        <dbReference type="ARBA" id="ARBA00022475"/>
    </source>
</evidence>
<feature type="transmembrane region" description="Helical" evidence="6">
    <location>
        <begin position="93"/>
        <end position="110"/>
    </location>
</feature>